<name>A0A7I7XBI0_9MYCO</name>
<dbReference type="InterPro" id="IPR029149">
    <property type="entry name" value="Creatin/AminoP/Spt16_N"/>
</dbReference>
<dbReference type="SUPFAM" id="SSF53092">
    <property type="entry name" value="Creatinase/prolidase N-terminal domain"/>
    <property type="match status" value="1"/>
</dbReference>
<dbReference type="KEGG" id="mmag:MMAD_05880"/>
<keyword evidence="4" id="KW-1185">Reference proteome</keyword>
<evidence type="ECO:0000313" key="3">
    <source>
        <dbReference type="EMBL" id="BBZ26293.1"/>
    </source>
</evidence>
<feature type="domain" description="Creatinase N-terminal" evidence="2">
    <location>
        <begin position="16"/>
        <end position="150"/>
    </location>
</feature>
<sequence length="376" mass="39239">METETAPDDRALRTARRDRALAQMRANGLDLLVLGRQANVRYVTGVPQLWVAGTRPFAPVCVLDGATGEIHLNSTSDEGMPEEIDHDHLYGLTWSPMTLIDVLKGLPRARQARRVGSDAMTPTFAELLPIAFPNAELVNAEPAMRAARRVKTPEELAALTAAVGVAEAGIGAGVATVAAGVSEKTVAGAVLEAMAAGGVTTPASQDAAWITSRERPWQRADGSGHVQPGDLVALSAGALAGGYVGEVGRTVVAGADEDAAVLALRRRADALAERLIDACRDGAAATDLFAAYEAAGEPLPVTPIAYGLGLGFDPPVLSTELPRTAASERLETGMVLAVTTYVWQQGIGALFQRDAVLVDDRGGRLLDTAVTAETHV</sequence>
<dbReference type="InterPro" id="IPR036005">
    <property type="entry name" value="Creatinase/aminopeptidase-like"/>
</dbReference>
<accession>A0A7I7XBI0</accession>
<feature type="domain" description="Peptidase M24" evidence="1">
    <location>
        <begin position="159"/>
        <end position="359"/>
    </location>
</feature>
<dbReference type="EMBL" id="AP022610">
    <property type="protein sequence ID" value="BBZ26293.1"/>
    <property type="molecule type" value="Genomic_DNA"/>
</dbReference>
<evidence type="ECO:0000313" key="4">
    <source>
        <dbReference type="Proteomes" id="UP000466517"/>
    </source>
</evidence>
<gene>
    <name evidence="3" type="ORF">MMAD_05880</name>
</gene>
<dbReference type="SUPFAM" id="SSF55920">
    <property type="entry name" value="Creatinase/aminopeptidase"/>
    <property type="match status" value="1"/>
</dbReference>
<dbReference type="AlphaFoldDB" id="A0A7I7XBI0"/>
<dbReference type="Proteomes" id="UP000466517">
    <property type="component" value="Chromosome"/>
</dbReference>
<proteinExistence type="predicted"/>
<dbReference type="RefSeq" id="WP_163732289.1">
    <property type="nucleotide sequence ID" value="NZ_AP022610.1"/>
</dbReference>
<evidence type="ECO:0000259" key="1">
    <source>
        <dbReference type="Pfam" id="PF00557"/>
    </source>
</evidence>
<dbReference type="Gene3D" id="3.90.230.10">
    <property type="entry name" value="Creatinase/methionine aminopeptidase superfamily"/>
    <property type="match status" value="1"/>
</dbReference>
<organism evidence="3 4">
    <name type="scientific">Mycolicibacterium madagascariense</name>
    <dbReference type="NCBI Taxonomy" id="212765"/>
    <lineage>
        <taxon>Bacteria</taxon>
        <taxon>Bacillati</taxon>
        <taxon>Actinomycetota</taxon>
        <taxon>Actinomycetes</taxon>
        <taxon>Mycobacteriales</taxon>
        <taxon>Mycobacteriaceae</taxon>
        <taxon>Mycolicibacterium</taxon>
    </lineage>
</organism>
<dbReference type="Pfam" id="PF00557">
    <property type="entry name" value="Peptidase_M24"/>
    <property type="match status" value="1"/>
</dbReference>
<dbReference type="PANTHER" id="PTHR46112:SF2">
    <property type="entry name" value="XAA-PRO AMINOPEPTIDASE P-RELATED"/>
    <property type="match status" value="1"/>
</dbReference>
<dbReference type="CDD" id="cd01066">
    <property type="entry name" value="APP_MetAP"/>
    <property type="match status" value="1"/>
</dbReference>
<evidence type="ECO:0000259" key="2">
    <source>
        <dbReference type="Pfam" id="PF01321"/>
    </source>
</evidence>
<dbReference type="PANTHER" id="PTHR46112">
    <property type="entry name" value="AMINOPEPTIDASE"/>
    <property type="match status" value="1"/>
</dbReference>
<protein>
    <submittedName>
        <fullName evidence="3">Peptidase M24</fullName>
    </submittedName>
</protein>
<dbReference type="InterPro" id="IPR050659">
    <property type="entry name" value="Peptidase_M24B"/>
</dbReference>
<dbReference type="InterPro" id="IPR000994">
    <property type="entry name" value="Pept_M24"/>
</dbReference>
<dbReference type="Pfam" id="PF01321">
    <property type="entry name" value="Creatinase_N"/>
    <property type="match status" value="1"/>
</dbReference>
<dbReference type="InterPro" id="IPR000587">
    <property type="entry name" value="Creatinase_N"/>
</dbReference>
<reference evidence="3 4" key="1">
    <citation type="journal article" date="2019" name="Emerg. Microbes Infect.">
        <title>Comprehensive subspecies identification of 175 nontuberculous mycobacteria species based on 7547 genomic profiles.</title>
        <authorList>
            <person name="Matsumoto Y."/>
            <person name="Kinjo T."/>
            <person name="Motooka D."/>
            <person name="Nabeya D."/>
            <person name="Jung N."/>
            <person name="Uechi K."/>
            <person name="Horii T."/>
            <person name="Iida T."/>
            <person name="Fujita J."/>
            <person name="Nakamura S."/>
        </authorList>
    </citation>
    <scope>NUCLEOTIDE SEQUENCE [LARGE SCALE GENOMIC DNA]</scope>
    <source>
        <strain evidence="3 4">JCM 13574</strain>
    </source>
</reference>
<dbReference type="Gene3D" id="3.40.350.10">
    <property type="entry name" value="Creatinase/prolidase N-terminal domain"/>
    <property type="match status" value="1"/>
</dbReference>